<dbReference type="AlphaFoldDB" id="A0AAD9E974"/>
<feature type="compositionally biased region" description="Basic and acidic residues" evidence="1">
    <location>
        <begin position="30"/>
        <end position="43"/>
    </location>
</feature>
<dbReference type="EMBL" id="JAQOWY010000410">
    <property type="protein sequence ID" value="KAK1842504.1"/>
    <property type="molecule type" value="Genomic_DNA"/>
</dbReference>
<feature type="compositionally biased region" description="Basic and acidic residues" evidence="1">
    <location>
        <begin position="58"/>
        <end position="67"/>
    </location>
</feature>
<evidence type="ECO:0000313" key="2">
    <source>
        <dbReference type="EMBL" id="KAK1842504.1"/>
    </source>
</evidence>
<accession>A0AAD9E974</accession>
<name>A0AAD9E974_9PEZI</name>
<sequence>MRMPLGVECYRSCVSRRRGEKTRPGSAYSSERRSQPTSDELKIKPRQPFRPAVTSDGTPREKCVSCP</sequence>
<evidence type="ECO:0000313" key="3">
    <source>
        <dbReference type="Proteomes" id="UP001243330"/>
    </source>
</evidence>
<keyword evidence="3" id="KW-1185">Reference proteome</keyword>
<comment type="caution">
    <text evidence="2">The sequence shown here is derived from an EMBL/GenBank/DDBJ whole genome shotgun (WGS) entry which is preliminary data.</text>
</comment>
<evidence type="ECO:0000256" key="1">
    <source>
        <dbReference type="SAM" id="MobiDB-lite"/>
    </source>
</evidence>
<gene>
    <name evidence="2" type="ORF">CCHR01_14887</name>
</gene>
<reference evidence="2" key="1">
    <citation type="submission" date="2023-01" db="EMBL/GenBank/DDBJ databases">
        <title>Colletotrichum chrysophilum M932 genome sequence.</title>
        <authorList>
            <person name="Baroncelli R."/>
        </authorList>
    </citation>
    <scope>NUCLEOTIDE SEQUENCE</scope>
    <source>
        <strain evidence="2">M932</strain>
    </source>
</reference>
<dbReference type="Proteomes" id="UP001243330">
    <property type="component" value="Unassembled WGS sequence"/>
</dbReference>
<proteinExistence type="predicted"/>
<organism evidence="2 3">
    <name type="scientific">Colletotrichum chrysophilum</name>
    <dbReference type="NCBI Taxonomy" id="1836956"/>
    <lineage>
        <taxon>Eukaryota</taxon>
        <taxon>Fungi</taxon>
        <taxon>Dikarya</taxon>
        <taxon>Ascomycota</taxon>
        <taxon>Pezizomycotina</taxon>
        <taxon>Sordariomycetes</taxon>
        <taxon>Hypocreomycetidae</taxon>
        <taxon>Glomerellales</taxon>
        <taxon>Glomerellaceae</taxon>
        <taxon>Colletotrichum</taxon>
        <taxon>Colletotrichum gloeosporioides species complex</taxon>
    </lineage>
</organism>
<feature type="region of interest" description="Disordered" evidence="1">
    <location>
        <begin position="16"/>
        <end position="67"/>
    </location>
</feature>
<protein>
    <submittedName>
        <fullName evidence="2">Uncharacterized protein</fullName>
    </submittedName>
</protein>